<dbReference type="Pfam" id="PF22691">
    <property type="entry name" value="Thiolase_C_1"/>
    <property type="match status" value="1"/>
</dbReference>
<accession>A0A1C9W9I5</accession>
<sequence length="417" mass="43853">MQPDTVLITGGAHTRFGPHCEKDRETGKRIDTYPQEQMLADVVDGALTGADLDAATIDAVYVGSCSPGAFSHQELLAPLALERCSALRFKPVHQSTAACASSSAALHAAADALQSGRIQAALVVGIEKMSLLSTPQVTEVLGRCSYWPEESSTGMTFPGLFATLGEHYRQYNGISPERYREMLATVAATNYRRGIRNPLAQFGPGSLAETAALTSAAAILELPEEKNPLIAAPLRLHDCSPISDGAVALVLVRGDSGLKGQHAAALRGRAISTDYLPLSRRPALHKLEGARESVLRAYREAGISAGDLDLAEVHDCFTSNQLLCIEALGLSDEGCAGEDYLAGEHDKDARCQINLSGGLKSKGHPVGATGASMHYFAYRQLTGQAVGTAHPGNPELAAVLNIGGSGVVNCTTILQAV</sequence>
<dbReference type="PATRIC" id="fig|1769779.3.peg.2409"/>
<dbReference type="RefSeq" id="WP_083260960.1">
    <property type="nucleotide sequence ID" value="NZ_CP014143.1"/>
</dbReference>
<dbReference type="InterPro" id="IPR055140">
    <property type="entry name" value="Thiolase_C_2"/>
</dbReference>
<evidence type="ECO:0000259" key="1">
    <source>
        <dbReference type="Pfam" id="PF00108"/>
    </source>
</evidence>
<dbReference type="STRING" id="1769779.AUP74_02416"/>
<dbReference type="KEGG" id="micc:AUP74_02416"/>
<dbReference type="PANTHER" id="PTHR42870:SF1">
    <property type="entry name" value="NON-SPECIFIC LIPID-TRANSFER PROTEIN-LIKE 2"/>
    <property type="match status" value="1"/>
</dbReference>
<dbReference type="Proteomes" id="UP000095672">
    <property type="component" value="Chromosome"/>
</dbReference>
<dbReference type="Gene3D" id="3.40.47.10">
    <property type="match status" value="1"/>
</dbReference>
<keyword evidence="3" id="KW-0808">Transferase</keyword>
<dbReference type="InterPro" id="IPR002155">
    <property type="entry name" value="Thiolase"/>
</dbReference>
<gene>
    <name evidence="3" type="primary">fadA_3</name>
    <name evidence="3" type="ORF">AUP74_02416</name>
</gene>
<dbReference type="GO" id="GO:0003988">
    <property type="term" value="F:acetyl-CoA C-acyltransferase activity"/>
    <property type="evidence" value="ECO:0007669"/>
    <property type="project" value="UniProtKB-EC"/>
</dbReference>
<keyword evidence="4" id="KW-1185">Reference proteome</keyword>
<proteinExistence type="predicted"/>
<evidence type="ECO:0000313" key="4">
    <source>
        <dbReference type="Proteomes" id="UP000095672"/>
    </source>
</evidence>
<dbReference type="OrthoDB" id="7053663at2"/>
<reference evidence="4" key="1">
    <citation type="submission" date="2016-01" db="EMBL/GenBank/DDBJ databases">
        <title>Complete genome sequence of Microbulbifer sp. CCB-MM1, a halophile isolated from Matang Mangrove Forest, Perak.</title>
        <authorList>
            <person name="Moh T.H."/>
            <person name="Dinesh B."/>
            <person name="Lau N.-S."/>
            <person name="Go F."/>
            <person name="Alexander Chong S.-C."/>
        </authorList>
    </citation>
    <scope>NUCLEOTIDE SEQUENCE [LARGE SCALE GENOMIC DNA]</scope>
    <source>
        <strain evidence="4">CCB-MM1</strain>
    </source>
</reference>
<dbReference type="EC" id="2.3.1.16" evidence="3"/>
<dbReference type="InterPro" id="IPR016039">
    <property type="entry name" value="Thiolase-like"/>
</dbReference>
<feature type="domain" description="Thiolase N-terminal" evidence="1">
    <location>
        <begin position="31"/>
        <end position="253"/>
    </location>
</feature>
<organism evidence="3 4">
    <name type="scientific">Microbulbifer aggregans</name>
    <dbReference type="NCBI Taxonomy" id="1769779"/>
    <lineage>
        <taxon>Bacteria</taxon>
        <taxon>Pseudomonadati</taxon>
        <taxon>Pseudomonadota</taxon>
        <taxon>Gammaproteobacteria</taxon>
        <taxon>Cellvibrionales</taxon>
        <taxon>Microbulbiferaceae</taxon>
        <taxon>Microbulbifer</taxon>
    </lineage>
</organism>
<dbReference type="AlphaFoldDB" id="A0A1C9W9I5"/>
<evidence type="ECO:0000259" key="2">
    <source>
        <dbReference type="Pfam" id="PF22691"/>
    </source>
</evidence>
<dbReference type="SUPFAM" id="SSF53901">
    <property type="entry name" value="Thiolase-like"/>
    <property type="match status" value="1"/>
</dbReference>
<dbReference type="InterPro" id="IPR020616">
    <property type="entry name" value="Thiolase_N"/>
</dbReference>
<dbReference type="EMBL" id="CP014143">
    <property type="protein sequence ID" value="AOS97818.1"/>
    <property type="molecule type" value="Genomic_DNA"/>
</dbReference>
<dbReference type="CDD" id="cd00829">
    <property type="entry name" value="SCP-x_thiolase"/>
    <property type="match status" value="1"/>
</dbReference>
<keyword evidence="3" id="KW-0012">Acyltransferase</keyword>
<dbReference type="Pfam" id="PF00108">
    <property type="entry name" value="Thiolase_N"/>
    <property type="match status" value="1"/>
</dbReference>
<protein>
    <submittedName>
        <fullName evidence="3">3-ketoacyl-CoA thiolase</fullName>
        <ecNumber evidence="3">2.3.1.16</ecNumber>
    </submittedName>
</protein>
<name>A0A1C9W9I5_9GAMM</name>
<dbReference type="PIRSF" id="PIRSF000429">
    <property type="entry name" value="Ac-CoA_Ac_transf"/>
    <property type="match status" value="1"/>
</dbReference>
<evidence type="ECO:0000313" key="3">
    <source>
        <dbReference type="EMBL" id="AOS97818.1"/>
    </source>
</evidence>
<dbReference type="PANTHER" id="PTHR42870">
    <property type="entry name" value="ACETYL-COA C-ACETYLTRANSFERASE"/>
    <property type="match status" value="1"/>
</dbReference>
<feature type="domain" description="Thiolase C-terminal" evidence="2">
    <location>
        <begin position="274"/>
        <end position="415"/>
    </location>
</feature>